<proteinExistence type="predicted"/>
<organism evidence="1 2">
    <name type="scientific">Diplodia seriata</name>
    <dbReference type="NCBI Taxonomy" id="420778"/>
    <lineage>
        <taxon>Eukaryota</taxon>
        <taxon>Fungi</taxon>
        <taxon>Dikarya</taxon>
        <taxon>Ascomycota</taxon>
        <taxon>Pezizomycotina</taxon>
        <taxon>Dothideomycetes</taxon>
        <taxon>Dothideomycetes incertae sedis</taxon>
        <taxon>Botryosphaeriales</taxon>
        <taxon>Botryosphaeriaceae</taxon>
        <taxon>Diplodia</taxon>
    </lineage>
</organism>
<dbReference type="RefSeq" id="XP_066628124.1">
    <property type="nucleotide sequence ID" value="XM_066781841.1"/>
</dbReference>
<comment type="caution">
    <text evidence="1">The sequence shown here is derived from an EMBL/GenBank/DDBJ whole genome shotgun (WGS) entry which is preliminary data.</text>
</comment>
<sequence length="125" mass="13698">MNLPDIHVVLGMLAGEIGFVQQVIPAAGMPKSVQSVETPEVLVKMGTALLRISKEGAQLGHDCSVGSLMCPAKVIRYDGWVFAVLGKSKNDIAEKNIFFVRSRSRLRLRPWDTSADADKKMKCNI</sequence>
<reference evidence="1 2" key="1">
    <citation type="submission" date="2024-02" db="EMBL/GenBank/DDBJ databases">
        <title>De novo assembly and annotation of 12 fungi associated with fruit tree decline syndrome in Ontario, Canada.</title>
        <authorList>
            <person name="Sulman M."/>
            <person name="Ellouze W."/>
            <person name="Ilyukhin E."/>
        </authorList>
    </citation>
    <scope>NUCLEOTIDE SEQUENCE [LARGE SCALE GENOMIC DNA]</scope>
    <source>
        <strain evidence="1 2">FDS-637</strain>
    </source>
</reference>
<evidence type="ECO:0000313" key="1">
    <source>
        <dbReference type="EMBL" id="KAL0253480.1"/>
    </source>
</evidence>
<gene>
    <name evidence="1" type="ORF">SLS55_010459</name>
</gene>
<evidence type="ECO:0000313" key="2">
    <source>
        <dbReference type="Proteomes" id="UP001430584"/>
    </source>
</evidence>
<dbReference type="GeneID" id="92014544"/>
<keyword evidence="2" id="KW-1185">Reference proteome</keyword>
<dbReference type="Proteomes" id="UP001430584">
    <property type="component" value="Unassembled WGS sequence"/>
</dbReference>
<accession>A0ABR3BYK5</accession>
<name>A0ABR3BYK5_9PEZI</name>
<dbReference type="EMBL" id="JAJVCZ030000012">
    <property type="protein sequence ID" value="KAL0253480.1"/>
    <property type="molecule type" value="Genomic_DNA"/>
</dbReference>
<protein>
    <submittedName>
        <fullName evidence="1">Uncharacterized protein</fullName>
    </submittedName>
</protein>